<feature type="signal peptide" evidence="2">
    <location>
        <begin position="1"/>
        <end position="20"/>
    </location>
</feature>
<keyword evidence="4" id="KW-1185">Reference proteome</keyword>
<reference evidence="4" key="1">
    <citation type="submission" date="2016-10" db="EMBL/GenBank/DDBJ databases">
        <authorList>
            <person name="Varghese N."/>
            <person name="Submissions S."/>
        </authorList>
    </citation>
    <scope>NUCLEOTIDE SEQUENCE [LARGE SCALE GENOMIC DNA]</scope>
    <source>
        <strain evidence="4">DSM 23925</strain>
    </source>
</reference>
<evidence type="ECO:0000313" key="3">
    <source>
        <dbReference type="EMBL" id="SFN62505.1"/>
    </source>
</evidence>
<dbReference type="Pfam" id="PF11751">
    <property type="entry name" value="PorP_SprF"/>
    <property type="match status" value="1"/>
</dbReference>
<feature type="compositionally biased region" description="Low complexity" evidence="1">
    <location>
        <begin position="412"/>
        <end position="422"/>
    </location>
</feature>
<evidence type="ECO:0000313" key="4">
    <source>
        <dbReference type="Proteomes" id="UP000198705"/>
    </source>
</evidence>
<accession>A0A1I5AJ83</accession>
<name>A0A1I5AJ83_9FLAO</name>
<dbReference type="AlphaFoldDB" id="A0A1I5AJ83"/>
<evidence type="ECO:0000256" key="2">
    <source>
        <dbReference type="SAM" id="SignalP"/>
    </source>
</evidence>
<feature type="region of interest" description="Disordered" evidence="1">
    <location>
        <begin position="380"/>
        <end position="422"/>
    </location>
</feature>
<dbReference type="InterPro" id="IPR019861">
    <property type="entry name" value="PorP/SprF_Bacteroidetes"/>
</dbReference>
<gene>
    <name evidence="3" type="ORF">SAMN04487989_10293</name>
</gene>
<dbReference type="NCBIfam" id="TIGR03519">
    <property type="entry name" value="T9SS_PorP_fam"/>
    <property type="match status" value="1"/>
</dbReference>
<feature type="chain" id="PRO_5011756715" evidence="2">
    <location>
        <begin position="21"/>
        <end position="422"/>
    </location>
</feature>
<dbReference type="STRING" id="649333.SAMN04487989_10293"/>
<feature type="compositionally biased region" description="Low complexity" evidence="1">
    <location>
        <begin position="391"/>
        <end position="404"/>
    </location>
</feature>
<evidence type="ECO:0000256" key="1">
    <source>
        <dbReference type="SAM" id="MobiDB-lite"/>
    </source>
</evidence>
<proteinExistence type="predicted"/>
<keyword evidence="2" id="KW-0732">Signal</keyword>
<protein>
    <submittedName>
        <fullName evidence="3">Type IX secretion system membrane protein, PorP/SprF family</fullName>
    </submittedName>
</protein>
<dbReference type="RefSeq" id="WP_177208994.1">
    <property type="nucleotide sequence ID" value="NZ_FOVN01000002.1"/>
</dbReference>
<organism evidence="3 4">
    <name type="scientific">Bizionia echini</name>
    <dbReference type="NCBI Taxonomy" id="649333"/>
    <lineage>
        <taxon>Bacteria</taxon>
        <taxon>Pseudomonadati</taxon>
        <taxon>Bacteroidota</taxon>
        <taxon>Flavobacteriia</taxon>
        <taxon>Flavobacteriales</taxon>
        <taxon>Flavobacteriaceae</taxon>
        <taxon>Bizionia</taxon>
    </lineage>
</organism>
<sequence>MRAFLLVLAITLCTTQFSFSQEDGVVSLAIPVRSSLKFNRYIINPTFSFVREQNTYINITNKREWVQFEDAPVNYLVNYTGRYSENIGVGVGLFQQNYGVLTTFGGILNFAYNAQLQADSNLTFGLNLGFYTSSINEGNVITNQPDPSLDNISKNSIFTVSPGINYGLVFFDFGLSVNNIVQYNLNTSEIIKDDPQQSIQAHIMYTGYMSSRGFFDESKFSALFKSEFKKDQAIFSGIAMLMVPRGIWGQLGYNSVYGITGGIGMNVTKQISLEYNYEKAIGDLATFGSSHEFTLAYKFNTRNRFKYSGDDREEALLIKKQKKRTLASSSKPKLDAEARVELAEQRALELEEKRLAIEARALAREEAREEARIEREAKANALAESKTNTNTQVQADVDTVTQQQAEEEARLAAEAAAQQQAE</sequence>
<dbReference type="EMBL" id="FOVN01000002">
    <property type="protein sequence ID" value="SFN62505.1"/>
    <property type="molecule type" value="Genomic_DNA"/>
</dbReference>
<feature type="non-terminal residue" evidence="3">
    <location>
        <position position="422"/>
    </location>
</feature>
<dbReference type="Proteomes" id="UP000198705">
    <property type="component" value="Unassembled WGS sequence"/>
</dbReference>